<dbReference type="InterPro" id="IPR042128">
    <property type="entry name" value="NuoE_dom"/>
</dbReference>
<comment type="caution">
    <text evidence="7">The sequence shown here is derived from an EMBL/GenBank/DDBJ whole genome shotgun (WGS) entry which is preliminary data.</text>
</comment>
<dbReference type="SUPFAM" id="SSF52833">
    <property type="entry name" value="Thioredoxin-like"/>
    <property type="match status" value="1"/>
</dbReference>
<dbReference type="PANTHER" id="PTHR10371:SF3">
    <property type="entry name" value="NADH DEHYDROGENASE [UBIQUINONE] FLAVOPROTEIN 2, MITOCHONDRIAL"/>
    <property type="match status" value="1"/>
</dbReference>
<evidence type="ECO:0000313" key="7">
    <source>
        <dbReference type="EMBL" id="MEF3366933.1"/>
    </source>
</evidence>
<comment type="similarity">
    <text evidence="1">Belongs to the complex I 24 kDa subunit family.</text>
</comment>
<protein>
    <submittedName>
        <fullName evidence="7">NADH-quinone oxidoreductase subunit NuoE</fullName>
        <ecNumber evidence="7">1.6.5.9</ecNumber>
    </submittedName>
</protein>
<dbReference type="EMBL" id="JAZHYN010000027">
    <property type="protein sequence ID" value="MEF3366933.1"/>
    <property type="molecule type" value="Genomic_DNA"/>
</dbReference>
<dbReference type="InterPro" id="IPR041921">
    <property type="entry name" value="NuoE_N"/>
</dbReference>
<accession>A0ABU7XHT2</accession>
<dbReference type="EC" id="1.6.5.9" evidence="7"/>
<gene>
    <name evidence="7" type="primary">nuoE</name>
    <name evidence="7" type="ORF">V3H18_10350</name>
</gene>
<dbReference type="GO" id="GO:0050136">
    <property type="term" value="F:NADH dehydrogenase (quinone) (non-electrogenic) activity"/>
    <property type="evidence" value="ECO:0007669"/>
    <property type="project" value="UniProtKB-EC"/>
</dbReference>
<evidence type="ECO:0000256" key="5">
    <source>
        <dbReference type="ARBA" id="ARBA00023014"/>
    </source>
</evidence>
<evidence type="ECO:0000256" key="1">
    <source>
        <dbReference type="ARBA" id="ARBA00010643"/>
    </source>
</evidence>
<keyword evidence="2" id="KW-0001">2Fe-2S</keyword>
<reference evidence="7 8" key="1">
    <citation type="submission" date="2024-02" db="EMBL/GenBank/DDBJ databases">
        <authorList>
            <person name="Grouzdev D."/>
        </authorList>
    </citation>
    <scope>NUCLEOTIDE SEQUENCE [LARGE SCALE GENOMIC DNA]</scope>
    <source>
        <strain evidence="7 8">9N</strain>
    </source>
</reference>
<keyword evidence="3" id="KW-0479">Metal-binding</keyword>
<dbReference type="Proteomes" id="UP001350748">
    <property type="component" value="Unassembled WGS sequence"/>
</dbReference>
<dbReference type="PIRSF" id="PIRSF000216">
    <property type="entry name" value="NADH_DH_24kDa"/>
    <property type="match status" value="1"/>
</dbReference>
<keyword evidence="5" id="KW-0411">Iron-sulfur</keyword>
<dbReference type="InterPro" id="IPR002023">
    <property type="entry name" value="NuoE-like"/>
</dbReference>
<evidence type="ECO:0000256" key="6">
    <source>
        <dbReference type="ARBA" id="ARBA00034078"/>
    </source>
</evidence>
<evidence type="ECO:0000256" key="4">
    <source>
        <dbReference type="ARBA" id="ARBA00023004"/>
    </source>
</evidence>
<dbReference type="Gene3D" id="1.10.10.1590">
    <property type="entry name" value="NADH-quinone oxidoreductase subunit E"/>
    <property type="match status" value="1"/>
</dbReference>
<evidence type="ECO:0000256" key="3">
    <source>
        <dbReference type="ARBA" id="ARBA00022723"/>
    </source>
</evidence>
<dbReference type="RefSeq" id="WP_332081955.1">
    <property type="nucleotide sequence ID" value="NZ_JAZHYN010000027.1"/>
</dbReference>
<dbReference type="CDD" id="cd03064">
    <property type="entry name" value="TRX_Fd_NuoE"/>
    <property type="match status" value="1"/>
</dbReference>
<dbReference type="InterPro" id="IPR036249">
    <property type="entry name" value="Thioredoxin-like_sf"/>
</dbReference>
<proteinExistence type="inferred from homology"/>
<evidence type="ECO:0000313" key="8">
    <source>
        <dbReference type="Proteomes" id="UP001350748"/>
    </source>
</evidence>
<dbReference type="NCBIfam" id="TIGR01958">
    <property type="entry name" value="nuoE_fam"/>
    <property type="match status" value="1"/>
</dbReference>
<name>A0ABU7XHT2_9HYPH</name>
<keyword evidence="4" id="KW-0408">Iron</keyword>
<dbReference type="PROSITE" id="PS01099">
    <property type="entry name" value="COMPLEX1_24K"/>
    <property type="match status" value="1"/>
</dbReference>
<dbReference type="Gene3D" id="3.40.30.10">
    <property type="entry name" value="Glutaredoxin"/>
    <property type="match status" value="1"/>
</dbReference>
<evidence type="ECO:0000256" key="2">
    <source>
        <dbReference type="ARBA" id="ARBA00022714"/>
    </source>
</evidence>
<dbReference type="NCBIfam" id="NF005724">
    <property type="entry name" value="PRK07539.1-4"/>
    <property type="match status" value="1"/>
</dbReference>
<keyword evidence="7" id="KW-0560">Oxidoreductase</keyword>
<organism evidence="7 8">
    <name type="scientific">Methylocystis borbori</name>
    <dbReference type="NCBI Taxonomy" id="3118750"/>
    <lineage>
        <taxon>Bacteria</taxon>
        <taxon>Pseudomonadati</taxon>
        <taxon>Pseudomonadota</taxon>
        <taxon>Alphaproteobacteria</taxon>
        <taxon>Hyphomicrobiales</taxon>
        <taxon>Methylocystaceae</taxon>
        <taxon>Methylocystis</taxon>
    </lineage>
</organism>
<dbReference type="PANTHER" id="PTHR10371">
    <property type="entry name" value="NADH DEHYDROGENASE UBIQUINONE FLAVOPROTEIN 2, MITOCHONDRIAL"/>
    <property type="match status" value="1"/>
</dbReference>
<dbReference type="Pfam" id="PF01257">
    <property type="entry name" value="2Fe-2S_thioredx"/>
    <property type="match status" value="1"/>
</dbReference>
<comment type="cofactor">
    <cofactor evidence="6">
        <name>[2Fe-2S] cluster</name>
        <dbReference type="ChEBI" id="CHEBI:190135"/>
    </cofactor>
</comment>
<sequence>MSVRRLAEKQPESFDFTPENQAWLERQIAKYPDGRQASAVVPALWQAQKQNDYWLPQAAIEKVAATLGMAKIRVLEIATFYSMFNLAPVGKYYIQLCGTTPCLLAGSDDLIAVLHRRVGPQRRVTDDGLFSWLEVECLGACCNAPMVQINDDYYEDLTAENFEKLLDNLAAGRPVKIGSQTGRVSSEPEGKLTSLTSLYGDGAK</sequence>
<keyword evidence="8" id="KW-1185">Reference proteome</keyword>